<dbReference type="AlphaFoldDB" id="A0A183CRA9"/>
<dbReference type="WBParaSite" id="GPLIN_001541700">
    <property type="protein sequence ID" value="GPLIN_001541700"/>
    <property type="gene ID" value="GPLIN_001541700"/>
</dbReference>
<dbReference type="Proteomes" id="UP000050741">
    <property type="component" value="Unassembled WGS sequence"/>
</dbReference>
<evidence type="ECO:0000256" key="1">
    <source>
        <dbReference type="SAM" id="SignalP"/>
    </source>
</evidence>
<evidence type="ECO:0000313" key="3">
    <source>
        <dbReference type="WBParaSite" id="GPLIN_001541700"/>
    </source>
</evidence>
<organism evidence="2 3">
    <name type="scientific">Globodera pallida</name>
    <name type="common">Potato cyst nematode worm</name>
    <name type="synonym">Heterodera pallida</name>
    <dbReference type="NCBI Taxonomy" id="36090"/>
    <lineage>
        <taxon>Eukaryota</taxon>
        <taxon>Metazoa</taxon>
        <taxon>Ecdysozoa</taxon>
        <taxon>Nematoda</taxon>
        <taxon>Chromadorea</taxon>
        <taxon>Rhabditida</taxon>
        <taxon>Tylenchina</taxon>
        <taxon>Tylenchomorpha</taxon>
        <taxon>Tylenchoidea</taxon>
        <taxon>Heteroderidae</taxon>
        <taxon>Heteroderinae</taxon>
        <taxon>Globodera</taxon>
    </lineage>
</organism>
<keyword evidence="1" id="KW-0732">Signal</keyword>
<feature type="signal peptide" evidence="1">
    <location>
        <begin position="1"/>
        <end position="22"/>
    </location>
</feature>
<keyword evidence="2" id="KW-1185">Reference proteome</keyword>
<proteinExistence type="predicted"/>
<accession>A0A183CRA9</accession>
<reference evidence="3" key="3">
    <citation type="submission" date="2016-06" db="UniProtKB">
        <authorList>
            <consortium name="WormBaseParasite"/>
        </authorList>
    </citation>
    <scope>IDENTIFICATION</scope>
</reference>
<feature type="chain" id="PRO_5008147867" evidence="1">
    <location>
        <begin position="23"/>
        <end position="77"/>
    </location>
</feature>
<protein>
    <submittedName>
        <fullName evidence="3">Uncharacterized protein</fullName>
    </submittedName>
</protein>
<name>A0A183CRA9_GLOPA</name>
<evidence type="ECO:0000313" key="2">
    <source>
        <dbReference type="Proteomes" id="UP000050741"/>
    </source>
</evidence>
<sequence>MQHFAKLPLVLLLLLLVSFVSSVPLNEADSQRMKRQAGGGRAAGIININNPNAGGLHWTGASWVDGSGRIVNVNNGK</sequence>
<reference evidence="2" key="1">
    <citation type="submission" date="2013-12" db="EMBL/GenBank/DDBJ databases">
        <authorList>
            <person name="Aslett M."/>
        </authorList>
    </citation>
    <scope>NUCLEOTIDE SEQUENCE [LARGE SCALE GENOMIC DNA]</scope>
    <source>
        <strain evidence="2">Lindley</strain>
    </source>
</reference>
<reference evidence="2" key="2">
    <citation type="submission" date="2014-05" db="EMBL/GenBank/DDBJ databases">
        <title>The genome and life-stage specific transcriptomes of Globodera pallida elucidate key aspects of plant parasitism by a cyst nematode.</title>
        <authorList>
            <person name="Cotton J.A."/>
            <person name="Lilley C.J."/>
            <person name="Jones L.M."/>
            <person name="Kikuchi T."/>
            <person name="Reid A.J."/>
            <person name="Thorpe P."/>
            <person name="Tsai I.J."/>
            <person name="Beasley H."/>
            <person name="Blok V."/>
            <person name="Cock P.J.A."/>
            <person name="Van den Akker S.E."/>
            <person name="Holroyd N."/>
            <person name="Hunt M."/>
            <person name="Mantelin S."/>
            <person name="Naghra H."/>
            <person name="Pain A."/>
            <person name="Palomares-Rius J.E."/>
            <person name="Zarowiecki M."/>
            <person name="Berriman M."/>
            <person name="Jones J.T."/>
            <person name="Urwin P.E."/>
        </authorList>
    </citation>
    <scope>NUCLEOTIDE SEQUENCE [LARGE SCALE GENOMIC DNA]</scope>
    <source>
        <strain evidence="2">Lindley</strain>
    </source>
</reference>